<evidence type="ECO:0000256" key="1">
    <source>
        <dbReference type="SAM" id="MobiDB-lite"/>
    </source>
</evidence>
<accession>A0A1D8UUE8</accession>
<dbReference type="RefSeq" id="WP_070402909.1">
    <property type="nucleotide sequence ID" value="NZ_CP014674.1"/>
</dbReference>
<dbReference type="Proteomes" id="UP000179145">
    <property type="component" value="Chromosome"/>
</dbReference>
<name>A0A1D8UUE8_9PROT</name>
<sequence>MKNRALGGQKWVISVCQRHSDKAQTTTSASEAAQPPSHRAGVPIIASPDVTAAPGAAANLIPSRENGSEAFVSSSGDISATCSAPISFSSLVFFSPSPPIVQL</sequence>
<dbReference type="STRING" id="153496.A0U89_09135"/>
<proteinExistence type="predicted"/>
<dbReference type="EMBL" id="CP014674">
    <property type="protein sequence ID" value="AOX17270.1"/>
    <property type="molecule type" value="Genomic_DNA"/>
</dbReference>
<protein>
    <submittedName>
        <fullName evidence="2">Uncharacterized protein</fullName>
    </submittedName>
</protein>
<keyword evidence="3" id="KW-1185">Reference proteome</keyword>
<evidence type="ECO:0000313" key="2">
    <source>
        <dbReference type="EMBL" id="AOX17270.1"/>
    </source>
</evidence>
<dbReference type="KEGG" id="kba:A0U89_09135"/>
<gene>
    <name evidence="2" type="ORF">A0U89_09135</name>
</gene>
<feature type="compositionally biased region" description="Low complexity" evidence="1">
    <location>
        <begin position="23"/>
        <end position="37"/>
    </location>
</feature>
<reference evidence="2 3" key="1">
    <citation type="journal article" date="2016" name="Microb. Cell Fact.">
        <title>Dissection of exopolysaccharide biosynthesis in Kozakia baliensis.</title>
        <authorList>
            <person name="Brandt J.U."/>
            <person name="Jakob F."/>
            <person name="Behr J."/>
            <person name="Geissler A.J."/>
            <person name="Vogel R.F."/>
        </authorList>
    </citation>
    <scope>NUCLEOTIDE SEQUENCE [LARGE SCALE GENOMIC DNA]</scope>
    <source>
        <strain evidence="2 3">DSM 14400</strain>
    </source>
</reference>
<evidence type="ECO:0000313" key="3">
    <source>
        <dbReference type="Proteomes" id="UP000179145"/>
    </source>
</evidence>
<organism evidence="2 3">
    <name type="scientific">Kozakia baliensis</name>
    <dbReference type="NCBI Taxonomy" id="153496"/>
    <lineage>
        <taxon>Bacteria</taxon>
        <taxon>Pseudomonadati</taxon>
        <taxon>Pseudomonadota</taxon>
        <taxon>Alphaproteobacteria</taxon>
        <taxon>Acetobacterales</taxon>
        <taxon>Acetobacteraceae</taxon>
        <taxon>Kozakia</taxon>
    </lineage>
</organism>
<dbReference type="AlphaFoldDB" id="A0A1D8UUE8"/>
<feature type="region of interest" description="Disordered" evidence="1">
    <location>
        <begin position="22"/>
        <end position="43"/>
    </location>
</feature>